<evidence type="ECO:0000259" key="2">
    <source>
        <dbReference type="Pfam" id="PF07734"/>
    </source>
</evidence>
<dbReference type="Pfam" id="PF00646">
    <property type="entry name" value="F-box"/>
    <property type="match status" value="1"/>
</dbReference>
<evidence type="ECO:0000313" key="3">
    <source>
        <dbReference type="EMBL" id="KAI5066647.1"/>
    </source>
</evidence>
<dbReference type="InterPro" id="IPR006527">
    <property type="entry name" value="F-box-assoc_dom_typ1"/>
</dbReference>
<dbReference type="AlphaFoldDB" id="A0A9D4UFA5"/>
<dbReference type="Proteomes" id="UP000886520">
    <property type="component" value="Chromosome 18"/>
</dbReference>
<accession>A0A9D4UFA5</accession>
<organism evidence="3 4">
    <name type="scientific">Adiantum capillus-veneris</name>
    <name type="common">Maidenhair fern</name>
    <dbReference type="NCBI Taxonomy" id="13818"/>
    <lineage>
        <taxon>Eukaryota</taxon>
        <taxon>Viridiplantae</taxon>
        <taxon>Streptophyta</taxon>
        <taxon>Embryophyta</taxon>
        <taxon>Tracheophyta</taxon>
        <taxon>Polypodiopsida</taxon>
        <taxon>Polypodiidae</taxon>
        <taxon>Polypodiales</taxon>
        <taxon>Pteridineae</taxon>
        <taxon>Pteridaceae</taxon>
        <taxon>Vittarioideae</taxon>
        <taxon>Adiantum</taxon>
    </lineage>
</organism>
<gene>
    <name evidence="3" type="ORF">GOP47_0019271</name>
</gene>
<dbReference type="OrthoDB" id="6482909at2759"/>
<sequence length="551" mass="62304">MCPCTRAHVCALFSYDGRAQCVFWAIPWRHRTSTMMDLSLTNLCVGGEPTPPVCSAFSLWAQKGAVEELPLVGELSAPKVDNLYPFLLLNGFSNPHKKPQTCHPSRDDMSPHTEDSIVEDNDAHRDASDSVSAGHGVIELPLLWNNPSLQQEDHPPLFLDGTVWRNLPVDLIEKIAALLHVPDAVRLCVVSKLWNSFPYSPLFLKTCVEFRIGGSSTLMFQCDSLKHKLQTPWLAMYDTVDNRWYSMSLSFLPAPPLVPFMNYTVVAASGGLLCLWPEPQKTWKSVGLIVCNPVTRSWKELPCRSQDNRLPDVVAMHVDVNRGSYKILVVTESVSGSHLAATTELYDSESCKWKLMGTEPSSGRKFKSMAVSAGKVYFVCAQQQWFKIKLFDMEEQRWGAFISVPSFFYETQGEFGAPEVLDCNGRLLLVGRVGKHSSKEEVVILELESSVNSIDSWREVDRMPQDISREFLGCLVFGHYYCISRGDQIFFIASFKAPMLIYDTLKRAWSWWAWPFYEKYAERFPIFGFVKALPAFPPFGFAFDLHFGVLV</sequence>
<dbReference type="PANTHER" id="PTHR31672">
    <property type="entry name" value="BNACNNG10540D PROTEIN"/>
    <property type="match status" value="1"/>
</dbReference>
<dbReference type="PANTHER" id="PTHR31672:SF2">
    <property type="entry name" value="F-BOX DOMAIN-CONTAINING PROTEIN"/>
    <property type="match status" value="1"/>
</dbReference>
<dbReference type="Pfam" id="PF07734">
    <property type="entry name" value="FBA_1"/>
    <property type="match status" value="1"/>
</dbReference>
<feature type="domain" description="F-box" evidence="1">
    <location>
        <begin position="164"/>
        <end position="201"/>
    </location>
</feature>
<dbReference type="Gene3D" id="2.120.10.80">
    <property type="entry name" value="Kelch-type beta propeller"/>
    <property type="match status" value="1"/>
</dbReference>
<dbReference type="SUPFAM" id="SSF81383">
    <property type="entry name" value="F-box domain"/>
    <property type="match status" value="1"/>
</dbReference>
<keyword evidence="4" id="KW-1185">Reference proteome</keyword>
<dbReference type="InterPro" id="IPR001810">
    <property type="entry name" value="F-box_dom"/>
</dbReference>
<dbReference type="EMBL" id="JABFUD020000018">
    <property type="protein sequence ID" value="KAI5066647.1"/>
    <property type="molecule type" value="Genomic_DNA"/>
</dbReference>
<dbReference type="SUPFAM" id="SSF117281">
    <property type="entry name" value="Kelch motif"/>
    <property type="match status" value="1"/>
</dbReference>
<dbReference type="InterPro" id="IPR015915">
    <property type="entry name" value="Kelch-typ_b-propeller"/>
</dbReference>
<feature type="domain" description="F-box associated beta-propeller type 1" evidence="2">
    <location>
        <begin position="269"/>
        <end position="412"/>
    </location>
</feature>
<dbReference type="CDD" id="cd09917">
    <property type="entry name" value="F-box_SF"/>
    <property type="match status" value="1"/>
</dbReference>
<evidence type="ECO:0000313" key="4">
    <source>
        <dbReference type="Proteomes" id="UP000886520"/>
    </source>
</evidence>
<reference evidence="3" key="1">
    <citation type="submission" date="2021-01" db="EMBL/GenBank/DDBJ databases">
        <title>Adiantum capillus-veneris genome.</title>
        <authorList>
            <person name="Fang Y."/>
            <person name="Liao Q."/>
        </authorList>
    </citation>
    <scope>NUCLEOTIDE SEQUENCE</scope>
    <source>
        <strain evidence="3">H3</strain>
        <tissue evidence="3">Leaf</tissue>
    </source>
</reference>
<evidence type="ECO:0000259" key="1">
    <source>
        <dbReference type="Pfam" id="PF00646"/>
    </source>
</evidence>
<name>A0A9D4UFA5_ADICA</name>
<protein>
    <recommendedName>
        <fullName evidence="5">F-box domain-containing protein</fullName>
    </recommendedName>
</protein>
<evidence type="ECO:0008006" key="5">
    <source>
        <dbReference type="Google" id="ProtNLM"/>
    </source>
</evidence>
<dbReference type="InterPro" id="IPR050796">
    <property type="entry name" value="SCF_F-box_component"/>
</dbReference>
<proteinExistence type="predicted"/>
<comment type="caution">
    <text evidence="3">The sequence shown here is derived from an EMBL/GenBank/DDBJ whole genome shotgun (WGS) entry which is preliminary data.</text>
</comment>
<dbReference type="InterPro" id="IPR036047">
    <property type="entry name" value="F-box-like_dom_sf"/>
</dbReference>